<proteinExistence type="predicted"/>
<comment type="caution">
    <text evidence="2">The sequence shown here is derived from an EMBL/GenBank/DDBJ whole genome shotgun (WGS) entry which is preliminary data.</text>
</comment>
<evidence type="ECO:0000313" key="2">
    <source>
        <dbReference type="EMBL" id="KAK4293264.1"/>
    </source>
</evidence>
<feature type="region of interest" description="Disordered" evidence="1">
    <location>
        <begin position="35"/>
        <end position="104"/>
    </location>
</feature>
<organism evidence="2 3">
    <name type="scientific">Petrolisthes manimaculis</name>
    <dbReference type="NCBI Taxonomy" id="1843537"/>
    <lineage>
        <taxon>Eukaryota</taxon>
        <taxon>Metazoa</taxon>
        <taxon>Ecdysozoa</taxon>
        <taxon>Arthropoda</taxon>
        <taxon>Crustacea</taxon>
        <taxon>Multicrustacea</taxon>
        <taxon>Malacostraca</taxon>
        <taxon>Eumalacostraca</taxon>
        <taxon>Eucarida</taxon>
        <taxon>Decapoda</taxon>
        <taxon>Pleocyemata</taxon>
        <taxon>Anomura</taxon>
        <taxon>Galatheoidea</taxon>
        <taxon>Porcellanidae</taxon>
        <taxon>Petrolisthes</taxon>
    </lineage>
</organism>
<protein>
    <submittedName>
        <fullName evidence="2">Uncharacterized protein</fullName>
    </submittedName>
</protein>
<accession>A0AAE1NPY2</accession>
<dbReference type="AlphaFoldDB" id="A0AAE1NPY2"/>
<dbReference type="Proteomes" id="UP001292094">
    <property type="component" value="Unassembled WGS sequence"/>
</dbReference>
<name>A0AAE1NPY2_9EUCA</name>
<reference evidence="2" key="1">
    <citation type="submission" date="2023-11" db="EMBL/GenBank/DDBJ databases">
        <title>Genome assemblies of two species of porcelain crab, Petrolisthes cinctipes and Petrolisthes manimaculis (Anomura: Porcellanidae).</title>
        <authorList>
            <person name="Angst P."/>
        </authorList>
    </citation>
    <scope>NUCLEOTIDE SEQUENCE</scope>
    <source>
        <strain evidence="2">PB745_02</strain>
        <tissue evidence="2">Gill</tissue>
    </source>
</reference>
<evidence type="ECO:0000313" key="3">
    <source>
        <dbReference type="Proteomes" id="UP001292094"/>
    </source>
</evidence>
<sequence length="104" mass="12161">MNRVVASQTWPPNILYNTPRHIASTTNLYHLVLFQGSGPASRGGRRGEWRVAGTLRGTHQERVHVPPPPRRERGRGKIVKRRKKRKRTRENSEEKKDEEEEEKE</sequence>
<keyword evidence="3" id="KW-1185">Reference proteome</keyword>
<dbReference type="EMBL" id="JAWZYT010004596">
    <property type="protein sequence ID" value="KAK4293264.1"/>
    <property type="molecule type" value="Genomic_DNA"/>
</dbReference>
<evidence type="ECO:0000256" key="1">
    <source>
        <dbReference type="SAM" id="MobiDB-lite"/>
    </source>
</evidence>
<gene>
    <name evidence="2" type="ORF">Pmani_034027</name>
</gene>
<feature type="compositionally biased region" description="Basic residues" evidence="1">
    <location>
        <begin position="72"/>
        <end position="88"/>
    </location>
</feature>